<dbReference type="InterPro" id="IPR002842">
    <property type="entry name" value="ATPase_V1_Esu"/>
</dbReference>
<dbReference type="InterPro" id="IPR038495">
    <property type="entry name" value="ATPase_E_C"/>
</dbReference>
<keyword evidence="6" id="KW-1185">Reference proteome</keyword>
<protein>
    <submittedName>
        <fullName evidence="4 5">ATP synthase</fullName>
    </submittedName>
</protein>
<keyword evidence="2" id="KW-0813">Transport</keyword>
<evidence type="ECO:0000256" key="1">
    <source>
        <dbReference type="ARBA" id="ARBA00005901"/>
    </source>
</evidence>
<proteinExistence type="inferred from homology"/>
<evidence type="ECO:0000256" key="3">
    <source>
        <dbReference type="ARBA" id="ARBA00023065"/>
    </source>
</evidence>
<accession>V6LNJ4</accession>
<evidence type="ECO:0000313" key="6">
    <source>
        <dbReference type="Proteomes" id="UP000018208"/>
    </source>
</evidence>
<reference evidence="4 5" key="1">
    <citation type="journal article" date="2014" name="PLoS Genet.">
        <title>The Genome of Spironucleus salmonicida Highlights a Fish Pathogen Adapted to Fluctuating Environments.</title>
        <authorList>
            <person name="Xu F."/>
            <person name="Jerlstrom-Hultqvist J."/>
            <person name="Einarsson E."/>
            <person name="Astvaldsson A."/>
            <person name="Svard S.G."/>
            <person name="Andersson J.O."/>
        </authorList>
    </citation>
    <scope>NUCLEOTIDE SEQUENCE</scope>
    <source>
        <strain evidence="5">ATCC 50377</strain>
    </source>
</reference>
<dbReference type="AlphaFoldDB" id="V6LNJ4"/>
<dbReference type="EMBL" id="AUWU02000004">
    <property type="protein sequence ID" value="KAH0573494.1"/>
    <property type="molecule type" value="Genomic_DNA"/>
</dbReference>
<dbReference type="VEuPathDB" id="GiardiaDB:SS50377_23428"/>
<dbReference type="GO" id="GO:0033178">
    <property type="term" value="C:proton-transporting two-sector ATPase complex, catalytic domain"/>
    <property type="evidence" value="ECO:0007669"/>
    <property type="project" value="InterPro"/>
</dbReference>
<organism evidence="4">
    <name type="scientific">Spironucleus salmonicida</name>
    <dbReference type="NCBI Taxonomy" id="348837"/>
    <lineage>
        <taxon>Eukaryota</taxon>
        <taxon>Metamonada</taxon>
        <taxon>Diplomonadida</taxon>
        <taxon>Hexamitidae</taxon>
        <taxon>Hexamitinae</taxon>
        <taxon>Spironucleus</taxon>
    </lineage>
</organism>
<sequence length="189" mass="21200">MEIYESTYQDYSDLAFEIETESALAAAKKAHISQKTDLAQIQQQMRTEKKQIAADLAVGRSKFVSESRQKLLIEATQQMLIVQNKGLEACVSKADSDKVGYGKLIQKLIQLGQEQIRGETVVQCRKQDQGLISGESKEGIENSDRGVIVQSTDGRITVDLTVKERVRQVCKYYAPQINSVILPEYELVE</sequence>
<gene>
    <name evidence="4" type="ORF">SS50377_13757</name>
    <name evidence="5" type="ORF">SS50377_23428</name>
</gene>
<dbReference type="GO" id="GO:0046961">
    <property type="term" value="F:proton-transporting ATPase activity, rotational mechanism"/>
    <property type="evidence" value="ECO:0007669"/>
    <property type="project" value="InterPro"/>
</dbReference>
<name>V6LNJ4_9EUKA</name>
<evidence type="ECO:0000256" key="2">
    <source>
        <dbReference type="ARBA" id="ARBA00022448"/>
    </source>
</evidence>
<dbReference type="SUPFAM" id="SSF160527">
    <property type="entry name" value="V-type ATPase subunit E-like"/>
    <property type="match status" value="1"/>
</dbReference>
<keyword evidence="3" id="KW-0406">Ion transport</keyword>
<dbReference type="Proteomes" id="UP000018208">
    <property type="component" value="Unassembled WGS sequence"/>
</dbReference>
<evidence type="ECO:0000313" key="4">
    <source>
        <dbReference type="EMBL" id="EST46165.1"/>
    </source>
</evidence>
<reference evidence="5" key="2">
    <citation type="submission" date="2020-12" db="EMBL/GenBank/DDBJ databases">
        <title>New Spironucleus salmonicida genome in near-complete chromosomes.</title>
        <authorList>
            <person name="Xu F."/>
            <person name="Kurt Z."/>
            <person name="Jimenez-Gonzalez A."/>
            <person name="Astvaldsson A."/>
            <person name="Andersson J.O."/>
            <person name="Svard S.G."/>
        </authorList>
    </citation>
    <scope>NUCLEOTIDE SEQUENCE</scope>
    <source>
        <strain evidence="5">ATCC 50377</strain>
    </source>
</reference>
<dbReference type="EMBL" id="KI546083">
    <property type="protein sequence ID" value="EST46165.1"/>
    <property type="molecule type" value="Genomic_DNA"/>
</dbReference>
<dbReference type="Pfam" id="PF01991">
    <property type="entry name" value="vATP-synt_E"/>
    <property type="match status" value="1"/>
</dbReference>
<evidence type="ECO:0000313" key="5">
    <source>
        <dbReference type="EMBL" id="KAH0573494.1"/>
    </source>
</evidence>
<comment type="similarity">
    <text evidence="1">Belongs to the V-ATPase E subunit family.</text>
</comment>
<dbReference type="Gene3D" id="3.30.2320.30">
    <property type="entry name" value="ATP synthase, E subunit, C-terminal"/>
    <property type="match status" value="1"/>
</dbReference>